<reference evidence="3 4" key="1">
    <citation type="submission" date="2020-09" db="EMBL/GenBank/DDBJ databases">
        <title>Sphingomonas sp., a new species isolated from pork steak.</title>
        <authorList>
            <person name="Heidler von Heilborn D."/>
        </authorList>
    </citation>
    <scope>NUCLEOTIDE SEQUENCE [LARGE SCALE GENOMIC DNA]</scope>
    <source>
        <strain evidence="4">S8-3T</strain>
    </source>
</reference>
<feature type="domain" description="Beta-lactamase-related" evidence="2">
    <location>
        <begin position="33"/>
        <end position="338"/>
    </location>
</feature>
<gene>
    <name evidence="3" type="ORF">H3Z74_08990</name>
</gene>
<dbReference type="InterPro" id="IPR050789">
    <property type="entry name" value="Diverse_Enzym_Activities"/>
</dbReference>
<dbReference type="Pfam" id="PF00144">
    <property type="entry name" value="Beta-lactamase"/>
    <property type="match status" value="1"/>
</dbReference>
<evidence type="ECO:0000313" key="4">
    <source>
        <dbReference type="Proteomes" id="UP000516148"/>
    </source>
</evidence>
<sequence>MIDRRQLLVTGALLGLSPATGFANGPPEQDNPTVDAFVKAQGFQGIVMTGRAGKPNYARAFGMADSEAGRPATIDTRYAIASISKWLTAVTVLRLVERGKLSLDAPITAVLRDYRADTGAKVTLRHLLSNTSGIPSMFLPAAKLDPDVLTREVSAADGVKLYASADLAFEPGSQFDYALTNWFIITAMVEAATGQPFQEVVRTITLDPLGLKHTDATRTSRDLPTPAASYRGTPPARMQVRRLEIMAAGGGYYSSAADLLRAAHLVFDTGFLSSTSLRELKTINAPNDNYALGGRIRSLTIDGTTRLAGWETGNTEGYRSVLGHRFDDRSTVVILNNTGMSQRTLDLFADSLFGAAPPPAS</sequence>
<organism evidence="3 4">
    <name type="scientific">Sphingomonas alpina</name>
    <dbReference type="NCBI Taxonomy" id="653931"/>
    <lineage>
        <taxon>Bacteria</taxon>
        <taxon>Pseudomonadati</taxon>
        <taxon>Pseudomonadota</taxon>
        <taxon>Alphaproteobacteria</taxon>
        <taxon>Sphingomonadales</taxon>
        <taxon>Sphingomonadaceae</taxon>
        <taxon>Sphingomonas</taxon>
    </lineage>
</organism>
<feature type="chain" id="PRO_5028849632" evidence="1">
    <location>
        <begin position="24"/>
        <end position="361"/>
    </location>
</feature>
<evidence type="ECO:0000259" key="2">
    <source>
        <dbReference type="Pfam" id="PF00144"/>
    </source>
</evidence>
<evidence type="ECO:0000256" key="1">
    <source>
        <dbReference type="SAM" id="SignalP"/>
    </source>
</evidence>
<feature type="signal peptide" evidence="1">
    <location>
        <begin position="1"/>
        <end position="23"/>
    </location>
</feature>
<keyword evidence="4" id="KW-1185">Reference proteome</keyword>
<dbReference type="EMBL" id="CP061038">
    <property type="protein sequence ID" value="QNQ11262.1"/>
    <property type="molecule type" value="Genomic_DNA"/>
</dbReference>
<dbReference type="SUPFAM" id="SSF56601">
    <property type="entry name" value="beta-lactamase/transpeptidase-like"/>
    <property type="match status" value="1"/>
</dbReference>
<dbReference type="InterPro" id="IPR012338">
    <property type="entry name" value="Beta-lactam/transpept-like"/>
</dbReference>
<dbReference type="RefSeq" id="WP_187763545.1">
    <property type="nucleotide sequence ID" value="NZ_CP061038.1"/>
</dbReference>
<name>A0A7H0LNK9_9SPHN</name>
<dbReference type="PANTHER" id="PTHR43283">
    <property type="entry name" value="BETA-LACTAMASE-RELATED"/>
    <property type="match status" value="1"/>
</dbReference>
<dbReference type="Gene3D" id="3.40.710.10">
    <property type="entry name" value="DD-peptidase/beta-lactamase superfamily"/>
    <property type="match status" value="1"/>
</dbReference>
<dbReference type="Proteomes" id="UP000516148">
    <property type="component" value="Chromosome"/>
</dbReference>
<dbReference type="KEGG" id="spap:H3Z74_08990"/>
<accession>A0A7H0LNK9</accession>
<protein>
    <submittedName>
        <fullName evidence="3">Beta-lactamase family protein</fullName>
    </submittedName>
</protein>
<dbReference type="InterPro" id="IPR001466">
    <property type="entry name" value="Beta-lactam-related"/>
</dbReference>
<evidence type="ECO:0000313" key="3">
    <source>
        <dbReference type="EMBL" id="QNQ11262.1"/>
    </source>
</evidence>
<dbReference type="AlphaFoldDB" id="A0A7H0LNK9"/>
<keyword evidence="1" id="KW-0732">Signal</keyword>
<proteinExistence type="predicted"/>